<dbReference type="Gene3D" id="3.30.420.10">
    <property type="entry name" value="Ribonuclease H-like superfamily/Ribonuclease H"/>
    <property type="match status" value="1"/>
</dbReference>
<keyword evidence="2" id="KW-0378">Hydrolase</keyword>
<dbReference type="Pfam" id="PF13358">
    <property type="entry name" value="DDE_3"/>
    <property type="match status" value="1"/>
</dbReference>
<feature type="domain" description="Tc1-like transposase DDE" evidence="1">
    <location>
        <begin position="50"/>
        <end position="217"/>
    </location>
</feature>
<evidence type="ECO:0000313" key="2">
    <source>
        <dbReference type="EMBL" id="MZS88669.1"/>
    </source>
</evidence>
<dbReference type="GO" id="GO:0003676">
    <property type="term" value="F:nucleic acid binding"/>
    <property type="evidence" value="ECO:0007669"/>
    <property type="project" value="InterPro"/>
</dbReference>
<gene>
    <name evidence="2" type="ORF">GT712_06105</name>
</gene>
<dbReference type="EMBL" id="WWVF01000009">
    <property type="protein sequence ID" value="MZS88669.1"/>
    <property type="molecule type" value="Genomic_DNA"/>
</dbReference>
<dbReference type="GO" id="GO:0004519">
    <property type="term" value="F:endonuclease activity"/>
    <property type="evidence" value="ECO:0007669"/>
    <property type="project" value="UniProtKB-KW"/>
</dbReference>
<reference evidence="2 3" key="1">
    <citation type="journal article" date="2019" name="Nat. Med.">
        <title>A library of human gut bacterial isolates paired with longitudinal multiomics data enables mechanistic microbiome research.</title>
        <authorList>
            <person name="Poyet M."/>
            <person name="Groussin M."/>
            <person name="Gibbons S.M."/>
            <person name="Avila-Pacheco J."/>
            <person name="Jiang X."/>
            <person name="Kearney S.M."/>
            <person name="Perrotta A.R."/>
            <person name="Berdy B."/>
            <person name="Zhao S."/>
            <person name="Lieberman T.D."/>
            <person name="Swanson P.K."/>
            <person name="Smith M."/>
            <person name="Roesemann S."/>
            <person name="Alexander J.E."/>
            <person name="Rich S.A."/>
            <person name="Livny J."/>
            <person name="Vlamakis H."/>
            <person name="Clish C."/>
            <person name="Bullock K."/>
            <person name="Deik A."/>
            <person name="Scott J."/>
            <person name="Pierce K.A."/>
            <person name="Xavier R.J."/>
            <person name="Alm E.J."/>
        </authorList>
    </citation>
    <scope>NUCLEOTIDE SEQUENCE [LARGE SCALE GENOMIC DNA]</scope>
    <source>
        <strain evidence="2 3">BIOML-A12</strain>
    </source>
</reference>
<evidence type="ECO:0000313" key="3">
    <source>
        <dbReference type="Proteomes" id="UP000477156"/>
    </source>
</evidence>
<dbReference type="Proteomes" id="UP000477156">
    <property type="component" value="Unassembled WGS sequence"/>
</dbReference>
<dbReference type="AlphaFoldDB" id="A0A6L8XRU9"/>
<evidence type="ECO:0000259" key="1">
    <source>
        <dbReference type="Pfam" id="PF13358"/>
    </source>
</evidence>
<organism evidence="2 3">
    <name type="scientific">Blautia wexlerae</name>
    <dbReference type="NCBI Taxonomy" id="418240"/>
    <lineage>
        <taxon>Bacteria</taxon>
        <taxon>Bacillati</taxon>
        <taxon>Bacillota</taxon>
        <taxon>Clostridia</taxon>
        <taxon>Lachnospirales</taxon>
        <taxon>Lachnospiraceae</taxon>
        <taxon>Blautia</taxon>
    </lineage>
</organism>
<name>A0A6L8XRU9_9FIRM</name>
<keyword evidence="2" id="KW-0540">Nuclease</keyword>
<sequence>MREIHPHLIRYWLHSSEKTDPPETFAEKVNEICTVYHEAETVHENGGHTISVDEMTGIQALEHKYPDKPVIPGKASHMEFEYIRHGTVSLIGFFDVATGRMEKPYLNSTRTEKDFVEAIRALIETDPEASWTFVCDGLNIHKSESLVRFVAGQCGLSEDLGSKGRSGILKNQESRAEFLHHKDHRIRIVYTPKHCSWMNQIEIWFGIINRRLLKRKSYR</sequence>
<dbReference type="InterPro" id="IPR038717">
    <property type="entry name" value="Tc1-like_DDE_dom"/>
</dbReference>
<protein>
    <submittedName>
        <fullName evidence="2">DDE endonuclease</fullName>
    </submittedName>
</protein>
<dbReference type="InterPro" id="IPR036397">
    <property type="entry name" value="RNaseH_sf"/>
</dbReference>
<proteinExistence type="predicted"/>
<accession>A0A6L8XRU9</accession>
<keyword evidence="2" id="KW-0255">Endonuclease</keyword>
<comment type="caution">
    <text evidence="2">The sequence shown here is derived from an EMBL/GenBank/DDBJ whole genome shotgun (WGS) entry which is preliminary data.</text>
</comment>